<reference evidence="3" key="1">
    <citation type="submission" date="2021-03" db="EMBL/GenBank/DDBJ databases">
        <title>Antimicrobial resistance genes in bacteria isolated from Japanese honey, and their potential for conferring macrolide and lincosamide resistance in the American foulbrood pathogen Paenibacillus larvae.</title>
        <authorList>
            <person name="Okamoto M."/>
            <person name="Kumagai M."/>
            <person name="Kanamori H."/>
            <person name="Takamatsu D."/>
        </authorList>
    </citation>
    <scope>NUCLEOTIDE SEQUENCE</scope>
    <source>
        <strain evidence="3">J40TS1</strain>
    </source>
</reference>
<sequence>MEVETFVKLKKMIDDADQLTQLRSLRDQFQLSIQHNEQMVHKDSIANWNFQINEVHDAFIAKTIALAELRMVGEGLGPPPTSYSYLLLGSAGRSEQTLASDQDSAMIYEDTDDAEASRHYYRTFASYAVSMLIELGYPPCDGKVQSNESLWCQTEAEWKAKLDHWYEDASWESIRYLLIVADARCIVGDDSLFSRVRTYYREGLAARPHILERMIENTVQHKMLLGVFGQFITDRYGEHVGSIDVKYGSYIPIVNSVRWLALDSGILQTSTLERMEGLQEDGVLTFQEYADYRDAFLQMLSLRLKAGYRIENGMYEGFSKLHPKRLDSDEIKRLKKNLRLGKELQRLVLKKFARLK</sequence>
<accession>A0A919YLE7</accession>
<gene>
    <name evidence="3" type="ORF">J40TS1_10290</name>
</gene>
<dbReference type="CDD" id="cd05401">
    <property type="entry name" value="NT_GlnE_GlnD_like"/>
    <property type="match status" value="1"/>
</dbReference>
<evidence type="ECO:0000313" key="3">
    <source>
        <dbReference type="EMBL" id="GIP15387.1"/>
    </source>
</evidence>
<keyword evidence="4" id="KW-1185">Reference proteome</keyword>
<dbReference type="Pfam" id="PF10335">
    <property type="entry name" value="DUF294_C"/>
    <property type="match status" value="1"/>
</dbReference>
<dbReference type="Pfam" id="PF03445">
    <property type="entry name" value="DUF294"/>
    <property type="match status" value="1"/>
</dbReference>
<name>A0A919YLE7_9BACL</name>
<evidence type="ECO:0000259" key="2">
    <source>
        <dbReference type="Pfam" id="PF10335"/>
    </source>
</evidence>
<evidence type="ECO:0008006" key="5">
    <source>
        <dbReference type="Google" id="ProtNLM"/>
    </source>
</evidence>
<dbReference type="RefSeq" id="WP_213513602.1">
    <property type="nucleotide sequence ID" value="NZ_BOSE01000001.1"/>
</dbReference>
<dbReference type="GO" id="GO:0008773">
    <property type="term" value="F:[protein-PII] uridylyltransferase activity"/>
    <property type="evidence" value="ECO:0007669"/>
    <property type="project" value="InterPro"/>
</dbReference>
<dbReference type="AlphaFoldDB" id="A0A919YLE7"/>
<feature type="domain" description="DUF294" evidence="2">
    <location>
        <begin position="209"/>
        <end position="352"/>
    </location>
</feature>
<dbReference type="EMBL" id="BOSE01000001">
    <property type="protein sequence ID" value="GIP15387.1"/>
    <property type="molecule type" value="Genomic_DNA"/>
</dbReference>
<organism evidence="3 4">
    <name type="scientific">Paenibacillus montaniterrae</name>
    <dbReference type="NCBI Taxonomy" id="429341"/>
    <lineage>
        <taxon>Bacteria</taxon>
        <taxon>Bacillati</taxon>
        <taxon>Bacillota</taxon>
        <taxon>Bacilli</taxon>
        <taxon>Bacillales</taxon>
        <taxon>Paenibacillaceae</taxon>
        <taxon>Paenibacillus</taxon>
    </lineage>
</organism>
<evidence type="ECO:0000313" key="4">
    <source>
        <dbReference type="Proteomes" id="UP000683139"/>
    </source>
</evidence>
<proteinExistence type="predicted"/>
<dbReference type="InterPro" id="IPR005105">
    <property type="entry name" value="GlnD_Uridyltrans_N"/>
</dbReference>
<comment type="caution">
    <text evidence="3">The sequence shown here is derived from an EMBL/GenBank/DDBJ whole genome shotgun (WGS) entry which is preliminary data.</text>
</comment>
<feature type="domain" description="Protein-PII uridylyltransferase N-terminal" evidence="1">
    <location>
        <begin position="51"/>
        <end position="169"/>
    </location>
</feature>
<dbReference type="InterPro" id="IPR018821">
    <property type="entry name" value="DUF294_put_nucleoTrafse_sb-bd"/>
</dbReference>
<dbReference type="Proteomes" id="UP000683139">
    <property type="component" value="Unassembled WGS sequence"/>
</dbReference>
<protein>
    <recommendedName>
        <fullName evidence="5">CBS domain-containing protein</fullName>
    </recommendedName>
</protein>
<evidence type="ECO:0000259" key="1">
    <source>
        <dbReference type="Pfam" id="PF03445"/>
    </source>
</evidence>